<dbReference type="InterPro" id="IPR009875">
    <property type="entry name" value="PilZ_domain"/>
</dbReference>
<proteinExistence type="predicted"/>
<dbReference type="Proteomes" id="UP000324298">
    <property type="component" value="Unassembled WGS sequence"/>
</dbReference>
<name>A0A5A9XDN7_9BACT</name>
<gene>
    <name evidence="2" type="ORF">ET418_12475</name>
</gene>
<dbReference type="RefSeq" id="WP_149307955.1">
    <property type="nucleotide sequence ID" value="NZ_SRSD01000007.1"/>
</dbReference>
<evidence type="ECO:0000313" key="3">
    <source>
        <dbReference type="Proteomes" id="UP000324298"/>
    </source>
</evidence>
<dbReference type="SUPFAM" id="SSF141371">
    <property type="entry name" value="PilZ domain-like"/>
    <property type="match status" value="1"/>
</dbReference>
<protein>
    <submittedName>
        <fullName evidence="2">PilZ domain-containing protein</fullName>
    </submittedName>
</protein>
<dbReference type="OrthoDB" id="5396383at2"/>
<dbReference type="GO" id="GO:0035438">
    <property type="term" value="F:cyclic-di-GMP binding"/>
    <property type="evidence" value="ECO:0007669"/>
    <property type="project" value="InterPro"/>
</dbReference>
<sequence length="125" mass="14014">MENRNFTRVDFSDGASISYNNHLVWGTVENLSLQGFYIRTSSTVKPDMPLDLPLDVTIYHPPHSSINVRASTIHCEEVGMGMKIDELDADSFVRLIDAVSLKSNAPAMIMSETYKMANYVKIVND</sequence>
<dbReference type="Gene3D" id="2.40.10.220">
    <property type="entry name" value="predicted glycosyltransferase like domains"/>
    <property type="match status" value="1"/>
</dbReference>
<keyword evidence="3" id="KW-1185">Reference proteome</keyword>
<dbReference type="Pfam" id="PF07238">
    <property type="entry name" value="PilZ"/>
    <property type="match status" value="1"/>
</dbReference>
<comment type="caution">
    <text evidence="2">The sequence shown here is derived from an EMBL/GenBank/DDBJ whole genome shotgun (WGS) entry which is preliminary data.</text>
</comment>
<feature type="domain" description="PilZ" evidence="1">
    <location>
        <begin position="2"/>
        <end position="96"/>
    </location>
</feature>
<reference evidence="2 3" key="1">
    <citation type="submission" date="2019-04" db="EMBL/GenBank/DDBJ databases">
        <title>Geobacter ruber sp. nov., ferric-reducing bacteria isolated from paddy soil.</title>
        <authorList>
            <person name="Xu Z."/>
            <person name="Masuda Y."/>
            <person name="Itoh H."/>
            <person name="Senoo K."/>
        </authorList>
    </citation>
    <scope>NUCLEOTIDE SEQUENCE [LARGE SCALE GENOMIC DNA]</scope>
    <source>
        <strain evidence="2 3">Red88</strain>
    </source>
</reference>
<evidence type="ECO:0000313" key="2">
    <source>
        <dbReference type="EMBL" id="KAA0890468.1"/>
    </source>
</evidence>
<evidence type="ECO:0000259" key="1">
    <source>
        <dbReference type="Pfam" id="PF07238"/>
    </source>
</evidence>
<accession>A0A5A9XDN7</accession>
<dbReference type="AlphaFoldDB" id="A0A5A9XDN7"/>
<organism evidence="2 3">
    <name type="scientific">Oryzomonas rubra</name>
    <dbReference type="NCBI Taxonomy" id="2509454"/>
    <lineage>
        <taxon>Bacteria</taxon>
        <taxon>Pseudomonadati</taxon>
        <taxon>Thermodesulfobacteriota</taxon>
        <taxon>Desulfuromonadia</taxon>
        <taxon>Geobacterales</taxon>
        <taxon>Geobacteraceae</taxon>
        <taxon>Oryzomonas</taxon>
    </lineage>
</organism>
<dbReference type="EMBL" id="SRSD01000007">
    <property type="protein sequence ID" value="KAA0890468.1"/>
    <property type="molecule type" value="Genomic_DNA"/>
</dbReference>